<sequence length="121" mass="13324">MSKAVDDVSHSSPERENNLAQQKVQLNSGKQPVGTNTKKPPFKHGDQRILASRPDFAHSQLPHLQHNEQTPAQQHHISGFSKVKSGAQFMEVGQTSTPRDSQSWDRNPTNQTGSFLASAKA</sequence>
<feature type="compositionally biased region" description="Polar residues" evidence="1">
    <location>
        <begin position="93"/>
        <end position="115"/>
    </location>
</feature>
<comment type="caution">
    <text evidence="2">The sequence shown here is derived from an EMBL/GenBank/DDBJ whole genome shotgun (WGS) entry which is preliminary data.</text>
</comment>
<feature type="compositionally biased region" description="Polar residues" evidence="1">
    <location>
        <begin position="67"/>
        <end position="76"/>
    </location>
</feature>
<protein>
    <submittedName>
        <fullName evidence="2">Uncharacterized protein</fullName>
    </submittedName>
</protein>
<evidence type="ECO:0000313" key="2">
    <source>
        <dbReference type="EMBL" id="KAK8990361.1"/>
    </source>
</evidence>
<reference evidence="2 3" key="1">
    <citation type="journal article" date="2024" name="G3 (Bethesda)">
        <title>Genome assembly of Hibiscus sabdariffa L. provides insights into metabolisms of medicinal natural products.</title>
        <authorList>
            <person name="Kim T."/>
        </authorList>
    </citation>
    <scope>NUCLEOTIDE SEQUENCE [LARGE SCALE GENOMIC DNA]</scope>
    <source>
        <strain evidence="2">TK-2024</strain>
        <tissue evidence="2">Old leaves</tissue>
    </source>
</reference>
<accession>A0ABR2PQ38</accession>
<dbReference type="Proteomes" id="UP001396334">
    <property type="component" value="Unassembled WGS sequence"/>
</dbReference>
<gene>
    <name evidence="2" type="ORF">V6N11_009064</name>
</gene>
<evidence type="ECO:0000313" key="3">
    <source>
        <dbReference type="Proteomes" id="UP001396334"/>
    </source>
</evidence>
<dbReference type="EMBL" id="JBBPBN010000054">
    <property type="protein sequence ID" value="KAK8990361.1"/>
    <property type="molecule type" value="Genomic_DNA"/>
</dbReference>
<proteinExistence type="predicted"/>
<name>A0ABR2PQ38_9ROSI</name>
<organism evidence="2 3">
    <name type="scientific">Hibiscus sabdariffa</name>
    <name type="common">roselle</name>
    <dbReference type="NCBI Taxonomy" id="183260"/>
    <lineage>
        <taxon>Eukaryota</taxon>
        <taxon>Viridiplantae</taxon>
        <taxon>Streptophyta</taxon>
        <taxon>Embryophyta</taxon>
        <taxon>Tracheophyta</taxon>
        <taxon>Spermatophyta</taxon>
        <taxon>Magnoliopsida</taxon>
        <taxon>eudicotyledons</taxon>
        <taxon>Gunneridae</taxon>
        <taxon>Pentapetalae</taxon>
        <taxon>rosids</taxon>
        <taxon>malvids</taxon>
        <taxon>Malvales</taxon>
        <taxon>Malvaceae</taxon>
        <taxon>Malvoideae</taxon>
        <taxon>Hibiscus</taxon>
    </lineage>
</organism>
<keyword evidence="3" id="KW-1185">Reference proteome</keyword>
<evidence type="ECO:0000256" key="1">
    <source>
        <dbReference type="SAM" id="MobiDB-lite"/>
    </source>
</evidence>
<feature type="region of interest" description="Disordered" evidence="1">
    <location>
        <begin position="1"/>
        <end position="121"/>
    </location>
</feature>
<feature type="compositionally biased region" description="Basic and acidic residues" evidence="1">
    <location>
        <begin position="1"/>
        <end position="17"/>
    </location>
</feature>
<feature type="compositionally biased region" description="Polar residues" evidence="1">
    <location>
        <begin position="18"/>
        <end position="38"/>
    </location>
</feature>